<evidence type="ECO:0000256" key="3">
    <source>
        <dbReference type="RuleBase" id="RU000461"/>
    </source>
</evidence>
<evidence type="ECO:0008006" key="7">
    <source>
        <dbReference type="Google" id="ProtNLM"/>
    </source>
</evidence>
<keyword evidence="3" id="KW-0503">Monooxygenase</keyword>
<evidence type="ECO:0000313" key="5">
    <source>
        <dbReference type="EnsemblMetazoa" id="XP_038072891.1"/>
    </source>
</evidence>
<keyword evidence="2 3" id="KW-0479">Metal-binding</keyword>
<comment type="cofactor">
    <cofactor evidence="2">
        <name>heme</name>
        <dbReference type="ChEBI" id="CHEBI:30413"/>
    </cofactor>
</comment>
<evidence type="ECO:0000256" key="4">
    <source>
        <dbReference type="SAM" id="Phobius"/>
    </source>
</evidence>
<keyword evidence="2 3" id="KW-0349">Heme</keyword>
<sequence>MAAVTIATCLFGLVAVFLTCGGIMLGAFVLFVHYQHRKFAHIPSAPRKGLKGFFLGHAPVMVEYHKRNQSFNDAIVEMMREYGHVVAIFLLFQPIILVFDPDFVKGILCTNTHPKPYKAYKLFKKILGTRFLGNGLVSVLDYETHAPKRALLNPAFNRKYLQGMMGQFNAGADVLIEKLSHKADGKTEVAMLDEFNRTTLDIIAKVAFGMDLNITLDDNSPFRKAVSTIFAGADLEKTYPTTAFSPLPAARKMRKDVRDSINFLRETGRRCIEERLKAMEKQEEVPSDILTHILKEVDGFKKESAIDLEGLIDEFITLFIAGQETTANLLGFALLELGHHPEVMHRLKTEVEAVFEDKDLLEYADISQLTYMMQVLKETLRLWPPVTGSARGLACDVVVKGYKLPKGTIVSVSSYVMARMEEYFHDPLQFEPDRFKASDDKSHYAYFPFSLGSRNCIGQQFALIEARVLLAKLLHRFEFNLVPGQGHGVLDEITLKPAGRCRNYLTPVE</sequence>
<keyword evidence="4" id="KW-1133">Transmembrane helix</keyword>
<dbReference type="PRINTS" id="PR00463">
    <property type="entry name" value="EP450I"/>
</dbReference>
<proteinExistence type="inferred from homology"/>
<dbReference type="PRINTS" id="PR00385">
    <property type="entry name" value="P450"/>
</dbReference>
<evidence type="ECO:0000313" key="6">
    <source>
        <dbReference type="Proteomes" id="UP000887568"/>
    </source>
</evidence>
<protein>
    <recommendedName>
        <fullName evidence="7">Cholesterol 24-hydroxylase</fullName>
    </recommendedName>
</protein>
<dbReference type="PROSITE" id="PS00086">
    <property type="entry name" value="CYTOCHROME_P450"/>
    <property type="match status" value="1"/>
</dbReference>
<dbReference type="OMA" id="DYETHAP"/>
<keyword evidence="6" id="KW-1185">Reference proteome</keyword>
<keyword evidence="4" id="KW-0812">Transmembrane</keyword>
<evidence type="ECO:0000256" key="2">
    <source>
        <dbReference type="PIRSR" id="PIRSR602401-1"/>
    </source>
</evidence>
<keyword evidence="4" id="KW-0472">Membrane</keyword>
<dbReference type="SUPFAM" id="SSF48264">
    <property type="entry name" value="Cytochrome P450"/>
    <property type="match status" value="1"/>
</dbReference>
<dbReference type="GeneID" id="119741225"/>
<feature type="binding site" description="axial binding residue" evidence="2">
    <location>
        <position position="456"/>
    </location>
    <ligand>
        <name>heme</name>
        <dbReference type="ChEBI" id="CHEBI:30413"/>
    </ligand>
    <ligandPart>
        <name>Fe</name>
        <dbReference type="ChEBI" id="CHEBI:18248"/>
    </ligandPart>
</feature>
<dbReference type="EnsemblMetazoa" id="XM_038216963.1">
    <property type="protein sequence ID" value="XP_038072891.1"/>
    <property type="gene ID" value="LOC119741225"/>
</dbReference>
<feature type="transmembrane region" description="Helical" evidence="4">
    <location>
        <begin position="82"/>
        <end position="99"/>
    </location>
</feature>
<dbReference type="PANTHER" id="PTHR24293">
    <property type="entry name" value="CYTOCHROME P450 FAMILY 46 SUBFAMILY A"/>
    <property type="match status" value="1"/>
</dbReference>
<reference evidence="5" key="1">
    <citation type="submission" date="2022-11" db="UniProtKB">
        <authorList>
            <consortium name="EnsemblMetazoa"/>
        </authorList>
    </citation>
    <scope>IDENTIFICATION</scope>
</reference>
<dbReference type="InterPro" id="IPR017972">
    <property type="entry name" value="Cyt_P450_CS"/>
</dbReference>
<dbReference type="AlphaFoldDB" id="A0A914B9W8"/>
<dbReference type="Gene3D" id="1.10.630.10">
    <property type="entry name" value="Cytochrome P450"/>
    <property type="match status" value="1"/>
</dbReference>
<evidence type="ECO:0000256" key="1">
    <source>
        <dbReference type="ARBA" id="ARBA00010617"/>
    </source>
</evidence>
<dbReference type="InterPro" id="IPR036396">
    <property type="entry name" value="Cyt_P450_sf"/>
</dbReference>
<dbReference type="Pfam" id="PF00067">
    <property type="entry name" value="p450"/>
    <property type="match status" value="1"/>
</dbReference>
<keyword evidence="3" id="KW-0560">Oxidoreductase</keyword>
<dbReference type="GO" id="GO:0006707">
    <property type="term" value="P:cholesterol catabolic process"/>
    <property type="evidence" value="ECO:0007669"/>
    <property type="project" value="InterPro"/>
</dbReference>
<dbReference type="GO" id="GO:0005506">
    <property type="term" value="F:iron ion binding"/>
    <property type="evidence" value="ECO:0007669"/>
    <property type="project" value="InterPro"/>
</dbReference>
<dbReference type="InterPro" id="IPR002401">
    <property type="entry name" value="Cyt_P450_E_grp-I"/>
</dbReference>
<dbReference type="GO" id="GO:0020037">
    <property type="term" value="F:heme binding"/>
    <property type="evidence" value="ECO:0007669"/>
    <property type="project" value="InterPro"/>
</dbReference>
<dbReference type="InterPro" id="IPR039983">
    <property type="entry name" value="CYP46A1"/>
</dbReference>
<dbReference type="Proteomes" id="UP000887568">
    <property type="component" value="Unplaced"/>
</dbReference>
<comment type="similarity">
    <text evidence="1 3">Belongs to the cytochrome P450 family.</text>
</comment>
<dbReference type="CDD" id="cd20613">
    <property type="entry name" value="CYP46A1-like"/>
    <property type="match status" value="1"/>
</dbReference>
<name>A0A914B9W8_PATMI</name>
<dbReference type="InterPro" id="IPR001128">
    <property type="entry name" value="Cyt_P450"/>
</dbReference>
<dbReference type="OrthoDB" id="1470350at2759"/>
<dbReference type="PANTHER" id="PTHR24293:SF0">
    <property type="entry name" value="CYP46A1 PROTEIN-RELATED"/>
    <property type="match status" value="1"/>
</dbReference>
<feature type="transmembrane region" description="Helical" evidence="4">
    <location>
        <begin position="6"/>
        <end position="32"/>
    </location>
</feature>
<dbReference type="GO" id="GO:0033781">
    <property type="term" value="F:cholesterol 24-hydroxylase activity"/>
    <property type="evidence" value="ECO:0007669"/>
    <property type="project" value="InterPro"/>
</dbReference>
<accession>A0A914B9W8</accession>
<dbReference type="RefSeq" id="XP_038072891.1">
    <property type="nucleotide sequence ID" value="XM_038216963.1"/>
</dbReference>
<keyword evidence="2 3" id="KW-0408">Iron</keyword>
<organism evidence="5 6">
    <name type="scientific">Patiria miniata</name>
    <name type="common">Bat star</name>
    <name type="synonym">Asterina miniata</name>
    <dbReference type="NCBI Taxonomy" id="46514"/>
    <lineage>
        <taxon>Eukaryota</taxon>
        <taxon>Metazoa</taxon>
        <taxon>Echinodermata</taxon>
        <taxon>Eleutherozoa</taxon>
        <taxon>Asterozoa</taxon>
        <taxon>Asteroidea</taxon>
        <taxon>Valvatacea</taxon>
        <taxon>Valvatida</taxon>
        <taxon>Asterinidae</taxon>
        <taxon>Patiria</taxon>
    </lineage>
</organism>